<evidence type="ECO:0000256" key="5">
    <source>
        <dbReference type="SAM" id="MobiDB-lite"/>
    </source>
</evidence>
<dbReference type="EMBL" id="JANBVN010000141">
    <property type="protein sequence ID" value="KAJ9138738.1"/>
    <property type="molecule type" value="Genomic_DNA"/>
</dbReference>
<organism evidence="7 8">
    <name type="scientific">Coniochaeta hoffmannii</name>
    <dbReference type="NCBI Taxonomy" id="91930"/>
    <lineage>
        <taxon>Eukaryota</taxon>
        <taxon>Fungi</taxon>
        <taxon>Dikarya</taxon>
        <taxon>Ascomycota</taxon>
        <taxon>Pezizomycotina</taxon>
        <taxon>Sordariomycetes</taxon>
        <taxon>Sordariomycetidae</taxon>
        <taxon>Coniochaetales</taxon>
        <taxon>Coniochaetaceae</taxon>
        <taxon>Coniochaeta</taxon>
    </lineage>
</organism>
<dbReference type="PANTHER" id="PTHR45931">
    <property type="entry name" value="SI:CH211-59O9.10"/>
    <property type="match status" value="1"/>
</dbReference>
<evidence type="ECO:0000256" key="3">
    <source>
        <dbReference type="ARBA" id="ARBA00022833"/>
    </source>
</evidence>
<dbReference type="PROSITE" id="PS50089">
    <property type="entry name" value="ZF_RING_2"/>
    <property type="match status" value="1"/>
</dbReference>
<keyword evidence="3" id="KW-0862">Zinc</keyword>
<feature type="compositionally biased region" description="Polar residues" evidence="5">
    <location>
        <begin position="65"/>
        <end position="77"/>
    </location>
</feature>
<feature type="compositionally biased region" description="Basic and acidic residues" evidence="5">
    <location>
        <begin position="209"/>
        <end position="222"/>
    </location>
</feature>
<proteinExistence type="predicted"/>
<gene>
    <name evidence="7" type="ORF">NKR19_g7747</name>
</gene>
<dbReference type="GO" id="GO:0005634">
    <property type="term" value="C:nucleus"/>
    <property type="evidence" value="ECO:0007669"/>
    <property type="project" value="TreeGrafter"/>
</dbReference>
<evidence type="ECO:0000256" key="2">
    <source>
        <dbReference type="ARBA" id="ARBA00022771"/>
    </source>
</evidence>
<dbReference type="CDD" id="cd16454">
    <property type="entry name" value="RING-H2_PA-TM-RING"/>
    <property type="match status" value="1"/>
</dbReference>
<dbReference type="GO" id="GO:0061630">
    <property type="term" value="F:ubiquitin protein ligase activity"/>
    <property type="evidence" value="ECO:0007669"/>
    <property type="project" value="TreeGrafter"/>
</dbReference>
<dbReference type="Pfam" id="PF13639">
    <property type="entry name" value="zf-RING_2"/>
    <property type="match status" value="1"/>
</dbReference>
<evidence type="ECO:0000259" key="6">
    <source>
        <dbReference type="PROSITE" id="PS50089"/>
    </source>
</evidence>
<keyword evidence="8" id="KW-1185">Reference proteome</keyword>
<protein>
    <recommendedName>
        <fullName evidence="6">RING-type domain-containing protein</fullName>
    </recommendedName>
</protein>
<feature type="domain" description="RING-type" evidence="6">
    <location>
        <begin position="162"/>
        <end position="203"/>
    </location>
</feature>
<feature type="region of interest" description="Disordered" evidence="5">
    <location>
        <begin position="209"/>
        <end position="242"/>
    </location>
</feature>
<dbReference type="Gene3D" id="3.30.40.10">
    <property type="entry name" value="Zinc/RING finger domain, C3HC4 (zinc finger)"/>
    <property type="match status" value="1"/>
</dbReference>
<keyword evidence="1" id="KW-0479">Metal-binding</keyword>
<comment type="caution">
    <text evidence="7">The sequence shown here is derived from an EMBL/GenBank/DDBJ whole genome shotgun (WGS) entry which is preliminary data.</text>
</comment>
<dbReference type="Proteomes" id="UP001174691">
    <property type="component" value="Unassembled WGS sequence"/>
</dbReference>
<dbReference type="SUPFAM" id="SSF57850">
    <property type="entry name" value="RING/U-box"/>
    <property type="match status" value="1"/>
</dbReference>
<evidence type="ECO:0000256" key="1">
    <source>
        <dbReference type="ARBA" id="ARBA00022723"/>
    </source>
</evidence>
<feature type="region of interest" description="Disordered" evidence="5">
    <location>
        <begin position="46"/>
        <end position="77"/>
    </location>
</feature>
<evidence type="ECO:0000313" key="7">
    <source>
        <dbReference type="EMBL" id="KAJ9138738.1"/>
    </source>
</evidence>
<dbReference type="InterPro" id="IPR051834">
    <property type="entry name" value="RING_finger_E3_ligase"/>
</dbReference>
<dbReference type="PANTHER" id="PTHR45931:SF3">
    <property type="entry name" value="RING ZINC FINGER-CONTAINING PROTEIN"/>
    <property type="match status" value="1"/>
</dbReference>
<dbReference type="SMART" id="SM00744">
    <property type="entry name" value="RINGv"/>
    <property type="match status" value="1"/>
</dbReference>
<dbReference type="SMART" id="SM00184">
    <property type="entry name" value="RING"/>
    <property type="match status" value="1"/>
</dbReference>
<dbReference type="GO" id="GO:0008270">
    <property type="term" value="F:zinc ion binding"/>
    <property type="evidence" value="ECO:0007669"/>
    <property type="project" value="UniProtKB-KW"/>
</dbReference>
<sequence length="242" mass="26285">MSSGSHNGRDPYGNAFHNAYSSSSRPGYVAHGGASVFDYQVDDFGEQPSASTSARPDPFRYQVADNDSYSTSSRSNAYHANSGARANVFDYQVADHDSYPSSSRSYASHANPSTRANAFDFQVDDFPEPTSVGSRAAPGGFDYLPKRKVKIEDLGSDGTAECIICMEELDVGQEVTVLPCNHWFHGNCLTHWLEEKTTCPMCRAPVEPREVPRGTGRHRDAVRSSNGRGARRNASNFGVGGS</sequence>
<dbReference type="InterPro" id="IPR011016">
    <property type="entry name" value="Znf_RING-CH"/>
</dbReference>
<name>A0AA38VLC8_9PEZI</name>
<dbReference type="GO" id="GO:0006511">
    <property type="term" value="P:ubiquitin-dependent protein catabolic process"/>
    <property type="evidence" value="ECO:0007669"/>
    <property type="project" value="TreeGrafter"/>
</dbReference>
<evidence type="ECO:0000313" key="8">
    <source>
        <dbReference type="Proteomes" id="UP001174691"/>
    </source>
</evidence>
<dbReference type="InterPro" id="IPR001841">
    <property type="entry name" value="Znf_RING"/>
</dbReference>
<evidence type="ECO:0000256" key="4">
    <source>
        <dbReference type="PROSITE-ProRule" id="PRU00175"/>
    </source>
</evidence>
<reference evidence="7" key="1">
    <citation type="submission" date="2022-07" db="EMBL/GenBank/DDBJ databases">
        <title>Fungi with potential for degradation of polypropylene.</title>
        <authorList>
            <person name="Gostincar C."/>
        </authorList>
    </citation>
    <scope>NUCLEOTIDE SEQUENCE</scope>
    <source>
        <strain evidence="7">EXF-13287</strain>
    </source>
</reference>
<dbReference type="InterPro" id="IPR013083">
    <property type="entry name" value="Znf_RING/FYVE/PHD"/>
</dbReference>
<accession>A0AA38VLC8</accession>
<dbReference type="AlphaFoldDB" id="A0AA38VLC8"/>
<keyword evidence="2 4" id="KW-0863">Zinc-finger</keyword>